<evidence type="ECO:0000313" key="3">
    <source>
        <dbReference type="EMBL" id="KZT72868.1"/>
    </source>
</evidence>
<feature type="region of interest" description="Disordered" evidence="2">
    <location>
        <begin position="1356"/>
        <end position="1508"/>
    </location>
</feature>
<name>A0A165T378_9APHY</name>
<accession>A0A165T378</accession>
<feature type="coiled-coil region" evidence="1">
    <location>
        <begin position="183"/>
        <end position="418"/>
    </location>
</feature>
<dbReference type="SUPFAM" id="SSF57997">
    <property type="entry name" value="Tropomyosin"/>
    <property type="match status" value="1"/>
</dbReference>
<feature type="coiled-coil region" evidence="1">
    <location>
        <begin position="491"/>
        <end position="525"/>
    </location>
</feature>
<dbReference type="Gene3D" id="1.10.287.1490">
    <property type="match status" value="1"/>
</dbReference>
<evidence type="ECO:0000256" key="2">
    <source>
        <dbReference type="SAM" id="MobiDB-lite"/>
    </source>
</evidence>
<feature type="compositionally biased region" description="Low complexity" evidence="2">
    <location>
        <begin position="1356"/>
        <end position="1375"/>
    </location>
</feature>
<gene>
    <name evidence="3" type="ORF">DAEQUDRAFT_550302</name>
</gene>
<protein>
    <submittedName>
        <fullName evidence="3">Uncharacterized protein</fullName>
    </submittedName>
</protein>
<feature type="region of interest" description="Disordered" evidence="2">
    <location>
        <begin position="154"/>
        <end position="177"/>
    </location>
</feature>
<feature type="region of interest" description="Disordered" evidence="2">
    <location>
        <begin position="1548"/>
        <end position="1567"/>
    </location>
</feature>
<dbReference type="EMBL" id="KV429039">
    <property type="protein sequence ID" value="KZT72868.1"/>
    <property type="molecule type" value="Genomic_DNA"/>
</dbReference>
<feature type="coiled-coil region" evidence="1">
    <location>
        <begin position="554"/>
        <end position="776"/>
    </location>
</feature>
<dbReference type="OrthoDB" id="10255344at2759"/>
<dbReference type="PANTHER" id="PTHR43941:SF1">
    <property type="entry name" value="STRUCTURAL MAINTENANCE OF CHROMOSOMES PROTEIN 2"/>
    <property type="match status" value="1"/>
</dbReference>
<evidence type="ECO:0000313" key="4">
    <source>
        <dbReference type="Proteomes" id="UP000076727"/>
    </source>
</evidence>
<dbReference type="PANTHER" id="PTHR43941">
    <property type="entry name" value="STRUCTURAL MAINTENANCE OF CHROMOSOMES PROTEIN 2"/>
    <property type="match status" value="1"/>
</dbReference>
<sequence>MSTWGIGDQHDSDEVQALKEQLRNKDAQFATLHGQLLKREDELKDLKDSFDDVVTKLRREADRALQMEATIKQRNQELQNERTTRQNVDAALATTQQKLKAAEQTSRELEATLDSLSKGMQSTTTQKGSLEADNASLKAKVRTLQAELAVKEQAEQSTLCQSRSAATGTRGRPRSSSVNNFRVTALEREATDLQSRLAKQATELRETKSQATRLQETLVQRENEIIAVERQLHRELDAMRNELEERQEELRILQGSGSTDAAAREAELLERLEDEEQRVAMLEAELKRSSGASNKRELMMLQSEVQRTLDLLQDEKKKVAAAETRFVELVADKEAALDERDQASEEVRRTQEQLRVVSDRVRDLEARLATSAQGSLVPLSPGKDAETAATIERLLKKIESLRNERDGIRYEHETLQRDFEFLNDESRFAINDLRAKLAATSVASPDVTSHIQTTTTQVVPTEDQDHLADAEALSQTLTAVHDELAQVQHSLADKEARIGDLNAALEDKDAQLHQIEATLSDTTQKLNLSESTIAACKDIIARMEEERSRELVQQNDTSEALAEAEARLNELSQALLEAETQRDALALQLQHAQQDLEIARQELTEADERSVAQLRSLSAGEPDKALQNQIKTLQERVDRRTEQIGIHQHDIKRLETNLRLQEERVAEMTAELEVMVSEKEAMVEDCRVSREERDEARSNCETLEEKAEQLEEERDGLQSALDSTKEEATRLTEQVQQLVQERTVSEAQLAALQGHLSEVELRGERLLEDVGRLNEERVQLSQVLDEKTRLAEGLRCEVFCLEDDTIQATVALATLHAVLRATTLSSQCAQDAKVVAYRESALLRQDVEDKEAQLTSLQQQLDALRELQSAAEGEKEAQLLAEQTRLQEELQSLRFAHSELRSTLERETRQSAEASQEFQQRLAEGTRIESQLREELAAAQAERAEAVQSLQTQLNKVIADLEAAQASHEQLKFSRLEVETALSSSKRELESRLEDALARLQETDRVGDELTAIRADQEKELEELRKEFDLTKAELENVNTARQEATAQCQDLLDEIELLKAQLSENTKAYEAAEAEFEKLKECELKDMQKRLDSVAREAEQAHHALTELEAQYQQFSEESSSAKDDLQNQLTSAQDEVDYLKATLRGEMDLHARTQKSHEEEIRLASDKTAEVERASDQLRQEISALRAQLDEAETSMQTLENERTALQYEATSMGAEVQRFKSLQRYLEIQAKESETRIQSLSSDLDDAQTKLLQTEKALQGLEAESSMRQIQQEQTINVLKRDLRVLQSNPSLEEKIADLEERNTELEELLRNKCNEIEENDDRFIDMLKEEKKLTSKIDSLTRKLHALQNKLAASEASTPAPTAEAGPSAPALRSAKSSPAMATQPVVMKFARVSQPQPSLSTPTYTPNSRSRITSGPSALLRPKTPESRTSQSTVFRARTPEARRTPSQVSSVPPIPAMPIASFPSSSSMATTSTAGKKRRAPDDFDDCESLPPQGFTADCLPVSETATPRARRALQAVRTGFTPVRSHVAQLSPRRATTASVPPVIADVTNSPRGKGASHEAVAAKRGWLGKIRNGSGQARAVSSRPILDRR</sequence>
<keyword evidence="1" id="KW-0175">Coiled coil</keyword>
<proteinExistence type="predicted"/>
<feature type="compositionally biased region" description="Polar residues" evidence="2">
    <location>
        <begin position="155"/>
        <end position="167"/>
    </location>
</feature>
<evidence type="ECO:0000256" key="1">
    <source>
        <dbReference type="SAM" id="Coils"/>
    </source>
</evidence>
<organism evidence="3 4">
    <name type="scientific">Daedalea quercina L-15889</name>
    <dbReference type="NCBI Taxonomy" id="1314783"/>
    <lineage>
        <taxon>Eukaryota</taxon>
        <taxon>Fungi</taxon>
        <taxon>Dikarya</taxon>
        <taxon>Basidiomycota</taxon>
        <taxon>Agaricomycotina</taxon>
        <taxon>Agaricomycetes</taxon>
        <taxon>Polyporales</taxon>
        <taxon>Fomitopsis</taxon>
    </lineage>
</organism>
<feature type="region of interest" description="Disordered" evidence="2">
    <location>
        <begin position="1153"/>
        <end position="1176"/>
    </location>
</feature>
<feature type="compositionally biased region" description="Polar residues" evidence="2">
    <location>
        <begin position="1398"/>
        <end position="1421"/>
    </location>
</feature>
<reference evidence="3 4" key="1">
    <citation type="journal article" date="2016" name="Mol. Biol. Evol.">
        <title>Comparative Genomics of Early-Diverging Mushroom-Forming Fungi Provides Insights into the Origins of Lignocellulose Decay Capabilities.</title>
        <authorList>
            <person name="Nagy L.G."/>
            <person name="Riley R."/>
            <person name="Tritt A."/>
            <person name="Adam C."/>
            <person name="Daum C."/>
            <person name="Floudas D."/>
            <person name="Sun H."/>
            <person name="Yadav J.S."/>
            <person name="Pangilinan J."/>
            <person name="Larsson K.H."/>
            <person name="Matsuura K."/>
            <person name="Barry K."/>
            <person name="Labutti K."/>
            <person name="Kuo R."/>
            <person name="Ohm R.A."/>
            <person name="Bhattacharya S.S."/>
            <person name="Shirouzu T."/>
            <person name="Yoshinaga Y."/>
            <person name="Martin F.M."/>
            <person name="Grigoriev I.V."/>
            <person name="Hibbett D.S."/>
        </authorList>
    </citation>
    <scope>NUCLEOTIDE SEQUENCE [LARGE SCALE GENOMIC DNA]</scope>
    <source>
        <strain evidence="3 4">L-15889</strain>
    </source>
</reference>
<dbReference type="STRING" id="1314783.A0A165T378"/>
<feature type="coiled-coil region" evidence="1">
    <location>
        <begin position="61"/>
        <end position="154"/>
    </location>
</feature>
<feature type="compositionally biased region" description="Low complexity" evidence="2">
    <location>
        <begin position="1463"/>
        <end position="1480"/>
    </location>
</feature>
<dbReference type="Proteomes" id="UP000076727">
    <property type="component" value="Unassembled WGS sequence"/>
</dbReference>
<keyword evidence="4" id="KW-1185">Reference proteome</keyword>